<protein>
    <recommendedName>
        <fullName evidence="1">Secretion system C-terminal sorting domain-containing protein</fullName>
    </recommendedName>
</protein>
<sequence length="499" mass="51937">MVFYGVEANAQDLYNNGAQITLTGGATLYVPGNVTNTNSGSITNNGSTMRVDGNVTNNGSGTLNLGTAGVLEVKGNVVNTATVTPGTGTLQLTGSSAQVLDLGGGSVHNLTVNNTAATPLVTVPSNVTVNNQLTLTNGMVRTAAASRVILPNGATVSGETNGRYVAGNLEVQRTAVSGASPVSFANGLTLTPNNNLGTVSVTRTAGLAPVLGTGAANVSYGVNPSDANKKGIDQIWTVVASTQPAAGSPATVALTWLSDNDNGLTSFGAARIWENMGSGWTALGPYVNATGRSISTSVTSLSRFTVSDYTAPLPVELISFTAVRQGDAARLNWRTASEKNNAYFDVQVSTDGRSFRKIMQVAGQGTTSRPTDYERSDAALLSYNADPVYYRLRQVDTDGKESFSDVRTVRVEVTGFTAVAYPNPVSQNGTTVQIRTGEAGPAELAVYDATGRLLMGVKTELFAGTNEVKLEAASRLATGAYFLKVNQGKQHTLLKLVRE</sequence>
<evidence type="ECO:0000259" key="1">
    <source>
        <dbReference type="Pfam" id="PF18962"/>
    </source>
</evidence>
<evidence type="ECO:0000313" key="2">
    <source>
        <dbReference type="EMBL" id="GAA4355549.1"/>
    </source>
</evidence>
<organism evidence="2 3">
    <name type="scientific">Hymenobacter saemangeumensis</name>
    <dbReference type="NCBI Taxonomy" id="1084522"/>
    <lineage>
        <taxon>Bacteria</taxon>
        <taxon>Pseudomonadati</taxon>
        <taxon>Bacteroidota</taxon>
        <taxon>Cytophagia</taxon>
        <taxon>Cytophagales</taxon>
        <taxon>Hymenobacteraceae</taxon>
        <taxon>Hymenobacter</taxon>
    </lineage>
</organism>
<proteinExistence type="predicted"/>
<dbReference type="NCBIfam" id="TIGR04183">
    <property type="entry name" value="Por_Secre_tail"/>
    <property type="match status" value="1"/>
</dbReference>
<dbReference type="InterPro" id="IPR026444">
    <property type="entry name" value="Secre_tail"/>
</dbReference>
<name>A0ABP8IC55_9BACT</name>
<feature type="domain" description="Secretion system C-terminal sorting" evidence="1">
    <location>
        <begin position="421"/>
        <end position="496"/>
    </location>
</feature>
<accession>A0ABP8IC55</accession>
<dbReference type="EMBL" id="BAABGZ010000018">
    <property type="protein sequence ID" value="GAA4355549.1"/>
    <property type="molecule type" value="Genomic_DNA"/>
</dbReference>
<evidence type="ECO:0000313" key="3">
    <source>
        <dbReference type="Proteomes" id="UP001501153"/>
    </source>
</evidence>
<gene>
    <name evidence="2" type="ORF">GCM10023185_18480</name>
</gene>
<keyword evidence="3" id="KW-1185">Reference proteome</keyword>
<comment type="caution">
    <text evidence="2">The sequence shown here is derived from an EMBL/GenBank/DDBJ whole genome shotgun (WGS) entry which is preliminary data.</text>
</comment>
<reference evidence="3" key="1">
    <citation type="journal article" date="2019" name="Int. J. Syst. Evol. Microbiol.">
        <title>The Global Catalogue of Microorganisms (GCM) 10K type strain sequencing project: providing services to taxonomists for standard genome sequencing and annotation.</title>
        <authorList>
            <consortium name="The Broad Institute Genomics Platform"/>
            <consortium name="The Broad Institute Genome Sequencing Center for Infectious Disease"/>
            <person name="Wu L."/>
            <person name="Ma J."/>
        </authorList>
    </citation>
    <scope>NUCLEOTIDE SEQUENCE [LARGE SCALE GENOMIC DNA]</scope>
    <source>
        <strain evidence="3">JCM 17923</strain>
    </source>
</reference>
<dbReference type="Proteomes" id="UP001501153">
    <property type="component" value="Unassembled WGS sequence"/>
</dbReference>
<dbReference type="Pfam" id="PF18962">
    <property type="entry name" value="Por_Secre_tail"/>
    <property type="match status" value="1"/>
</dbReference>